<protein>
    <submittedName>
        <fullName evidence="2">Uncharacterized protein</fullName>
    </submittedName>
</protein>
<keyword evidence="3" id="KW-1185">Reference proteome</keyword>
<evidence type="ECO:0000313" key="3">
    <source>
        <dbReference type="Proteomes" id="UP000308730"/>
    </source>
</evidence>
<sequence>MRKLQTGGQLPFITMLLFREFQRVLLALRGWVIYYSVVWPRLNTKGDFGDKVLPLRGAFSDDEAFVAEMYRVGVPVWYIRPLDTIDSSTIVHRSVVSVSARKSFSASSMMHLGRRPEHAPSWTRKAYETPTSTTLLERIDVVSVSRQAIVLAAQEYNPAHASKARNSSTPDDVPRFSFDNVGPGAEMDDMVQADDADNSSWVPKPVAERDSPASPTQEDFRTLAYSDDDNDNDEEPPTNRMRVNDVGSSSTAGASTSSVARPSLQQHGEQNVPRQAWVPADAQGWSSLVIASGLGDVARARLLYFLPCPQLFYGMDLTSKSGSRRLHNWLRVRIWCLNQALNSASHGALWTKSCWRVAMDGEYYRIQDIPATDIQPLSSASDIAELPVHIRPPRPVADGKTRKNKRLRQGNNALVRAEQRRRAERVDVNVRFGVHAKFVPHDESEEQEWGRWKLSQAKVTGNTALWREVVWELSVANFRLELLHVDRVLCPHIYTDSTQALLRSNKIISVWSSDGAVLPDWTRSLEVDLLNSSDDNEHGTALKCFADCMSIWPGGSEMTNLLAKYVWPKGNVLDRPDNQPIFMFYLRSAHLVLKRVPTIPLAAPESIEDHYYLLSTPSS</sequence>
<dbReference type="Proteomes" id="UP000308730">
    <property type="component" value="Unassembled WGS sequence"/>
</dbReference>
<evidence type="ECO:0000313" key="2">
    <source>
        <dbReference type="EMBL" id="THH18667.1"/>
    </source>
</evidence>
<feature type="compositionally biased region" description="Acidic residues" evidence="1">
    <location>
        <begin position="226"/>
        <end position="236"/>
    </location>
</feature>
<feature type="compositionally biased region" description="Polar residues" evidence="1">
    <location>
        <begin position="263"/>
        <end position="273"/>
    </location>
</feature>
<feature type="compositionally biased region" description="Low complexity" evidence="1">
    <location>
        <begin position="246"/>
        <end position="259"/>
    </location>
</feature>
<feature type="compositionally biased region" description="Acidic residues" evidence="1">
    <location>
        <begin position="186"/>
        <end position="197"/>
    </location>
</feature>
<reference evidence="2 3" key="1">
    <citation type="submission" date="2019-02" db="EMBL/GenBank/DDBJ databases">
        <title>Genome sequencing of the rare red list fungi Antrodiella citrinella (Flaviporus citrinellus).</title>
        <authorList>
            <person name="Buettner E."/>
            <person name="Kellner H."/>
        </authorList>
    </citation>
    <scope>NUCLEOTIDE SEQUENCE [LARGE SCALE GENOMIC DNA]</scope>
    <source>
        <strain evidence="2 3">DSM 108506</strain>
    </source>
</reference>
<name>A0A4S4M2C1_9APHY</name>
<feature type="region of interest" description="Disordered" evidence="1">
    <location>
        <begin position="158"/>
        <end position="273"/>
    </location>
</feature>
<proteinExistence type="predicted"/>
<dbReference type="AlphaFoldDB" id="A0A4S4M2C1"/>
<organism evidence="2 3">
    <name type="scientific">Antrodiella citrinella</name>
    <dbReference type="NCBI Taxonomy" id="2447956"/>
    <lineage>
        <taxon>Eukaryota</taxon>
        <taxon>Fungi</taxon>
        <taxon>Dikarya</taxon>
        <taxon>Basidiomycota</taxon>
        <taxon>Agaricomycotina</taxon>
        <taxon>Agaricomycetes</taxon>
        <taxon>Polyporales</taxon>
        <taxon>Steccherinaceae</taxon>
        <taxon>Antrodiella</taxon>
    </lineage>
</organism>
<dbReference type="OrthoDB" id="2803447at2759"/>
<comment type="caution">
    <text evidence="2">The sequence shown here is derived from an EMBL/GenBank/DDBJ whole genome shotgun (WGS) entry which is preliminary data.</text>
</comment>
<dbReference type="EMBL" id="SGPM01000581">
    <property type="protein sequence ID" value="THH18667.1"/>
    <property type="molecule type" value="Genomic_DNA"/>
</dbReference>
<accession>A0A4S4M2C1</accession>
<evidence type="ECO:0000256" key="1">
    <source>
        <dbReference type="SAM" id="MobiDB-lite"/>
    </source>
</evidence>
<gene>
    <name evidence="2" type="ORF">EUX98_g8918</name>
</gene>